<dbReference type="Pfam" id="PF02749">
    <property type="entry name" value="QRPTase_N"/>
    <property type="match status" value="1"/>
</dbReference>
<dbReference type="SUPFAM" id="SSF54675">
    <property type="entry name" value="Nicotinate/Quinolinate PRTase N-terminal domain-like"/>
    <property type="match status" value="1"/>
</dbReference>
<comment type="similarity">
    <text evidence="1 5">Belongs to the NadC/ModD family.</text>
</comment>
<evidence type="ECO:0000313" key="8">
    <source>
        <dbReference type="EMBL" id="KGF30328.1"/>
    </source>
</evidence>
<evidence type="ECO:0000256" key="5">
    <source>
        <dbReference type="PIRNR" id="PIRNR006250"/>
    </source>
</evidence>
<gene>
    <name evidence="8" type="ORF">HMPREF2130_07105</name>
</gene>
<evidence type="ECO:0000313" key="9">
    <source>
        <dbReference type="Proteomes" id="UP000029629"/>
    </source>
</evidence>
<evidence type="ECO:0000256" key="2">
    <source>
        <dbReference type="ARBA" id="ARBA00019205"/>
    </source>
</evidence>
<sequence>MIYMPDSLLEYYLLEDISMGDLTTRSLGLHGKPGRMTFTNRQPTTTSGIKLSERLLNKLGLKVTAALADGMNITEPQVLLCAEGDIAALHQGWKVAQNILEWSCGVAHAASKLVQQARTQNPQVQIACTRKSIPGTRLLATTAILDGGAIIHRAGCAETILLFANHRHCLPQPFDWQQHIAQLRRNAPEKKVIVEADSMSEAELAIKAKPDIIQLDKFSPQQILEALNLAAQQGFRGQLIAAGGIKLSNIQDYAATGVPVLVTSSPYYAKPADIKVTLKPN</sequence>
<reference evidence="8 9" key="1">
    <citation type="submission" date="2014-07" db="EMBL/GenBank/DDBJ databases">
        <authorList>
            <person name="McCorrison J."/>
            <person name="Sanka R."/>
            <person name="Torralba M."/>
            <person name="Gillis M."/>
            <person name="Haft D.H."/>
            <person name="Methe B."/>
            <person name="Sutton G."/>
            <person name="Nelson K.E."/>
        </authorList>
    </citation>
    <scope>NUCLEOTIDE SEQUENCE [LARGE SCALE GENOMIC DNA]</scope>
    <source>
        <strain evidence="8 9">DNF00040</strain>
    </source>
</reference>
<dbReference type="AlphaFoldDB" id="A0A095Z6Q3"/>
<name>A0A095Z6Q3_9BURK</name>
<dbReference type="CDD" id="cd01573">
    <property type="entry name" value="modD_like"/>
    <property type="match status" value="1"/>
</dbReference>
<keyword evidence="3 5" id="KW-0328">Glycosyltransferase</keyword>
<dbReference type="GO" id="GO:0009435">
    <property type="term" value="P:NAD+ biosynthetic process"/>
    <property type="evidence" value="ECO:0007669"/>
    <property type="project" value="InterPro"/>
</dbReference>
<dbReference type="SUPFAM" id="SSF51690">
    <property type="entry name" value="Nicotinate/Quinolinate PRTase C-terminal domain-like"/>
    <property type="match status" value="1"/>
</dbReference>
<dbReference type="InterPro" id="IPR006242">
    <property type="entry name" value="ModD"/>
</dbReference>
<comment type="caution">
    <text evidence="8">The sequence shown here is derived from an EMBL/GenBank/DDBJ whole genome shotgun (WGS) entry which is preliminary data.</text>
</comment>
<feature type="domain" description="Quinolinate phosphoribosyl transferase C-terminal" evidence="6">
    <location>
        <begin position="106"/>
        <end position="276"/>
    </location>
</feature>
<dbReference type="EMBL" id="JRNI01000027">
    <property type="protein sequence ID" value="KGF30328.1"/>
    <property type="molecule type" value="Genomic_DNA"/>
</dbReference>
<dbReference type="eggNOG" id="COG0157">
    <property type="taxonomic scope" value="Bacteria"/>
</dbReference>
<evidence type="ECO:0000259" key="7">
    <source>
        <dbReference type="Pfam" id="PF02749"/>
    </source>
</evidence>
<protein>
    <recommendedName>
        <fullName evidence="2">Putative pyrophosphorylase ModD</fullName>
    </recommendedName>
</protein>
<dbReference type="GO" id="GO:0004514">
    <property type="term" value="F:nicotinate-nucleotide diphosphorylase (carboxylating) activity"/>
    <property type="evidence" value="ECO:0007669"/>
    <property type="project" value="InterPro"/>
</dbReference>
<dbReference type="Proteomes" id="UP000029629">
    <property type="component" value="Unassembled WGS sequence"/>
</dbReference>
<dbReference type="PANTHER" id="PTHR32179">
    <property type="entry name" value="NICOTINATE-NUCLEOTIDE PYROPHOSPHORYLASE [CARBOXYLATING]"/>
    <property type="match status" value="1"/>
</dbReference>
<dbReference type="InterPro" id="IPR002638">
    <property type="entry name" value="Quinolinate_PRibosylTrfase_C"/>
</dbReference>
<dbReference type="InterPro" id="IPR013785">
    <property type="entry name" value="Aldolase_TIM"/>
</dbReference>
<accession>A0A095Z6Q3</accession>
<evidence type="ECO:0000256" key="1">
    <source>
        <dbReference type="ARBA" id="ARBA00009400"/>
    </source>
</evidence>
<dbReference type="PIRSF" id="PIRSF006250">
    <property type="entry name" value="NadC_ModD"/>
    <property type="match status" value="1"/>
</dbReference>
<dbReference type="FunFam" id="3.20.20.70:FF:000030">
    <property type="entry name" value="Nicotinate-nucleotide pyrophosphorylase, carboxylating"/>
    <property type="match status" value="1"/>
</dbReference>
<keyword evidence="4 5" id="KW-0808">Transferase</keyword>
<dbReference type="InterPro" id="IPR036068">
    <property type="entry name" value="Nicotinate_pribotase-like_C"/>
</dbReference>
<organism evidence="8 9">
    <name type="scientific">Oligella urethralis DNF00040</name>
    <dbReference type="NCBI Taxonomy" id="1401065"/>
    <lineage>
        <taxon>Bacteria</taxon>
        <taxon>Pseudomonadati</taxon>
        <taxon>Pseudomonadota</taxon>
        <taxon>Betaproteobacteria</taxon>
        <taxon>Burkholderiales</taxon>
        <taxon>Alcaligenaceae</taxon>
        <taxon>Oligella</taxon>
    </lineage>
</organism>
<dbReference type="GO" id="GO:0005737">
    <property type="term" value="C:cytoplasm"/>
    <property type="evidence" value="ECO:0007669"/>
    <property type="project" value="TreeGrafter"/>
</dbReference>
<dbReference type="NCBIfam" id="TIGR01334">
    <property type="entry name" value="modD"/>
    <property type="match status" value="1"/>
</dbReference>
<dbReference type="Gene3D" id="3.90.1170.20">
    <property type="entry name" value="Quinolinate phosphoribosyl transferase, N-terminal domain"/>
    <property type="match status" value="1"/>
</dbReference>
<keyword evidence="9" id="KW-1185">Reference proteome</keyword>
<dbReference type="InterPro" id="IPR027277">
    <property type="entry name" value="NadC/ModD"/>
</dbReference>
<dbReference type="Pfam" id="PF01729">
    <property type="entry name" value="QRPTase_C"/>
    <property type="match status" value="1"/>
</dbReference>
<dbReference type="RefSeq" id="WP_036559504.1">
    <property type="nucleotide sequence ID" value="NZ_JRNI01000027.1"/>
</dbReference>
<evidence type="ECO:0000256" key="3">
    <source>
        <dbReference type="ARBA" id="ARBA00022676"/>
    </source>
</evidence>
<dbReference type="Gene3D" id="3.20.20.70">
    <property type="entry name" value="Aldolase class I"/>
    <property type="match status" value="1"/>
</dbReference>
<evidence type="ECO:0000256" key="4">
    <source>
        <dbReference type="ARBA" id="ARBA00022679"/>
    </source>
</evidence>
<dbReference type="PANTHER" id="PTHR32179:SF4">
    <property type="entry name" value="PYROPHOSPHORYLASE MODD-RELATED"/>
    <property type="match status" value="1"/>
</dbReference>
<feature type="domain" description="Quinolinate phosphoribosyl transferase N-terminal" evidence="7">
    <location>
        <begin position="21"/>
        <end position="104"/>
    </location>
</feature>
<evidence type="ECO:0000259" key="6">
    <source>
        <dbReference type="Pfam" id="PF01729"/>
    </source>
</evidence>
<dbReference type="OrthoDB" id="8216773at2"/>
<dbReference type="InterPro" id="IPR037128">
    <property type="entry name" value="Quinolinate_PRibosylTase_N_sf"/>
</dbReference>
<dbReference type="InterPro" id="IPR022412">
    <property type="entry name" value="Quinolinate_PRibosylTrfase_N"/>
</dbReference>
<dbReference type="GO" id="GO:0034213">
    <property type="term" value="P:quinolinate catabolic process"/>
    <property type="evidence" value="ECO:0007669"/>
    <property type="project" value="TreeGrafter"/>
</dbReference>
<proteinExistence type="inferred from homology"/>